<protein>
    <submittedName>
        <fullName evidence="1">Uncharacterized protein</fullName>
    </submittedName>
</protein>
<accession>A0A0U5F916</accession>
<dbReference type="STRING" id="431306.AGA_2114"/>
<dbReference type="AlphaFoldDB" id="A0A0U5F916"/>
<reference evidence="2" key="1">
    <citation type="submission" date="2014-09" db="EMBL/GenBank/DDBJ databases">
        <authorList>
            <person name="Illeghems K.G."/>
        </authorList>
    </citation>
    <scope>NUCLEOTIDE SEQUENCE [LARGE SCALE GENOMIC DNA]</scope>
    <source>
        <strain evidence="2">LMG 23848T</strain>
    </source>
</reference>
<evidence type="ECO:0000313" key="1">
    <source>
        <dbReference type="EMBL" id="CEF56666.1"/>
    </source>
</evidence>
<organism evidence="1 2">
    <name type="scientific">Acetobacter ghanensis</name>
    <dbReference type="NCBI Taxonomy" id="431306"/>
    <lineage>
        <taxon>Bacteria</taxon>
        <taxon>Pseudomonadati</taxon>
        <taxon>Pseudomonadota</taxon>
        <taxon>Alphaproteobacteria</taxon>
        <taxon>Acetobacterales</taxon>
        <taxon>Acetobacteraceae</taxon>
        <taxon>Acetobacter</taxon>
    </lineage>
</organism>
<name>A0A0U5F916_9PROT</name>
<proteinExistence type="predicted"/>
<evidence type="ECO:0000313" key="2">
    <source>
        <dbReference type="Proteomes" id="UP000068250"/>
    </source>
</evidence>
<gene>
    <name evidence="1" type="ORF">AGA_2114</name>
</gene>
<dbReference type="Proteomes" id="UP000068250">
    <property type="component" value="Chromosome I"/>
</dbReference>
<dbReference type="PATRIC" id="fig|431306.5.peg.2182"/>
<dbReference type="EMBL" id="LN609302">
    <property type="protein sequence ID" value="CEF56666.1"/>
    <property type="molecule type" value="Genomic_DNA"/>
</dbReference>
<sequence>MSVVAFFLCLFSRQGQMFGADVQTNKKAGTKW</sequence>